<dbReference type="EMBL" id="JAUEPU010000005">
    <property type="protein sequence ID" value="KAK0502113.1"/>
    <property type="molecule type" value="Genomic_DNA"/>
</dbReference>
<feature type="transmembrane region" description="Helical" evidence="1">
    <location>
        <begin position="12"/>
        <end position="31"/>
    </location>
</feature>
<organism evidence="2 3">
    <name type="scientific">Armillaria luteobubalina</name>
    <dbReference type="NCBI Taxonomy" id="153913"/>
    <lineage>
        <taxon>Eukaryota</taxon>
        <taxon>Fungi</taxon>
        <taxon>Dikarya</taxon>
        <taxon>Basidiomycota</taxon>
        <taxon>Agaricomycotina</taxon>
        <taxon>Agaricomycetes</taxon>
        <taxon>Agaricomycetidae</taxon>
        <taxon>Agaricales</taxon>
        <taxon>Marasmiineae</taxon>
        <taxon>Physalacriaceae</taxon>
        <taxon>Armillaria</taxon>
    </lineage>
</organism>
<comment type="caution">
    <text evidence="2">The sequence shown here is derived from an EMBL/GenBank/DDBJ whole genome shotgun (WGS) entry which is preliminary data.</text>
</comment>
<keyword evidence="3" id="KW-1185">Reference proteome</keyword>
<evidence type="ECO:0000313" key="2">
    <source>
        <dbReference type="EMBL" id="KAK0502113.1"/>
    </source>
</evidence>
<protein>
    <submittedName>
        <fullName evidence="2">Uncharacterized protein</fullName>
    </submittedName>
</protein>
<keyword evidence="1" id="KW-0472">Membrane</keyword>
<reference evidence="2" key="1">
    <citation type="submission" date="2023-06" db="EMBL/GenBank/DDBJ databases">
        <authorList>
            <consortium name="Lawrence Berkeley National Laboratory"/>
            <person name="Ahrendt S."/>
            <person name="Sahu N."/>
            <person name="Indic B."/>
            <person name="Wong-Bajracharya J."/>
            <person name="Merenyi Z."/>
            <person name="Ke H.-M."/>
            <person name="Monk M."/>
            <person name="Kocsube S."/>
            <person name="Drula E."/>
            <person name="Lipzen A."/>
            <person name="Balint B."/>
            <person name="Henrissat B."/>
            <person name="Andreopoulos B."/>
            <person name="Martin F.M."/>
            <person name="Harder C.B."/>
            <person name="Rigling D."/>
            <person name="Ford K.L."/>
            <person name="Foster G.D."/>
            <person name="Pangilinan J."/>
            <person name="Papanicolaou A."/>
            <person name="Barry K."/>
            <person name="LaButti K."/>
            <person name="Viragh M."/>
            <person name="Koriabine M."/>
            <person name="Yan M."/>
            <person name="Riley R."/>
            <person name="Champramary S."/>
            <person name="Plett K.L."/>
            <person name="Tsai I.J."/>
            <person name="Slot J."/>
            <person name="Sipos G."/>
            <person name="Plett J."/>
            <person name="Nagy L.G."/>
            <person name="Grigoriev I.V."/>
        </authorList>
    </citation>
    <scope>NUCLEOTIDE SEQUENCE</scope>
    <source>
        <strain evidence="2">HWK02</strain>
    </source>
</reference>
<keyword evidence="1" id="KW-1133">Transmembrane helix</keyword>
<evidence type="ECO:0000313" key="3">
    <source>
        <dbReference type="Proteomes" id="UP001175228"/>
    </source>
</evidence>
<keyword evidence="1" id="KW-0812">Transmembrane</keyword>
<dbReference type="AlphaFoldDB" id="A0AA39QFS0"/>
<feature type="transmembrane region" description="Helical" evidence="1">
    <location>
        <begin position="69"/>
        <end position="85"/>
    </location>
</feature>
<name>A0AA39QFS0_9AGAR</name>
<gene>
    <name evidence="2" type="ORF">EDD18DRAFT_1346681</name>
</gene>
<evidence type="ECO:0000256" key="1">
    <source>
        <dbReference type="SAM" id="Phobius"/>
    </source>
</evidence>
<dbReference type="Proteomes" id="UP001175228">
    <property type="component" value="Unassembled WGS sequence"/>
</dbReference>
<accession>A0AA39QFS0</accession>
<proteinExistence type="predicted"/>
<sequence length="121" mass="14523">MDLWFDAESYTSYFRLVIFSFGFHQVFHAGIETWYDYFFTKYLKYAKSVIRCMNEDLAPSGFMWYAPDWWFMYTAFAVVFLFKLLRPEFSYLLDKADKDKIIKLIGILINKFSSSDITVDN</sequence>